<reference evidence="3" key="1">
    <citation type="submission" date="2016-11" db="UniProtKB">
        <authorList>
            <consortium name="WormBaseParasite"/>
        </authorList>
    </citation>
    <scope>IDENTIFICATION</scope>
</reference>
<keyword evidence="1" id="KW-0812">Transmembrane</keyword>
<proteinExistence type="predicted"/>
<feature type="transmembrane region" description="Helical" evidence="1">
    <location>
        <begin position="20"/>
        <end position="40"/>
    </location>
</feature>
<evidence type="ECO:0000256" key="1">
    <source>
        <dbReference type="SAM" id="Phobius"/>
    </source>
</evidence>
<dbReference type="WBParaSite" id="L893_g34084.t1">
    <property type="protein sequence ID" value="L893_g34084.t1"/>
    <property type="gene ID" value="L893_g34084"/>
</dbReference>
<dbReference type="Proteomes" id="UP000095287">
    <property type="component" value="Unplaced"/>
</dbReference>
<organism evidence="2 3">
    <name type="scientific">Steinernema glaseri</name>
    <dbReference type="NCBI Taxonomy" id="37863"/>
    <lineage>
        <taxon>Eukaryota</taxon>
        <taxon>Metazoa</taxon>
        <taxon>Ecdysozoa</taxon>
        <taxon>Nematoda</taxon>
        <taxon>Chromadorea</taxon>
        <taxon>Rhabditida</taxon>
        <taxon>Tylenchina</taxon>
        <taxon>Panagrolaimomorpha</taxon>
        <taxon>Strongyloidoidea</taxon>
        <taxon>Steinernematidae</taxon>
        <taxon>Steinernema</taxon>
    </lineage>
</organism>
<dbReference type="AlphaFoldDB" id="A0A1I8A8J1"/>
<evidence type="ECO:0000313" key="2">
    <source>
        <dbReference type="Proteomes" id="UP000095287"/>
    </source>
</evidence>
<name>A0A1I8A8J1_9BILA</name>
<keyword evidence="2" id="KW-1185">Reference proteome</keyword>
<keyword evidence="1" id="KW-1133">Transmembrane helix</keyword>
<protein>
    <submittedName>
        <fullName evidence="3">Small integral membrane protein 3-like</fullName>
    </submittedName>
</protein>
<evidence type="ECO:0000313" key="3">
    <source>
        <dbReference type="WBParaSite" id="L893_g34084.t1"/>
    </source>
</evidence>
<keyword evidence="1" id="KW-0472">Membrane</keyword>
<sequence>MLLPQEECDTLCFINKHQVLLLIISFTVVMVLIISFLRLVETITEENIEEEPHCPDPPLVLCNHCYVQQPTLTKEWLL</sequence>
<accession>A0A1I8A8J1</accession>